<dbReference type="Proteomes" id="UP000603453">
    <property type="component" value="Unassembled WGS sequence"/>
</dbReference>
<dbReference type="Pfam" id="PF20428">
    <property type="entry name" value="Sey1_3HB"/>
    <property type="match status" value="2"/>
</dbReference>
<dbReference type="GO" id="GO:0016320">
    <property type="term" value="P:endoplasmic reticulum membrane fusion"/>
    <property type="evidence" value="ECO:0007669"/>
    <property type="project" value="TreeGrafter"/>
</dbReference>
<dbReference type="PANTHER" id="PTHR45923">
    <property type="entry name" value="PROTEIN SEY1"/>
    <property type="match status" value="1"/>
</dbReference>
<proteinExistence type="inferred from homology"/>
<evidence type="ECO:0000256" key="6">
    <source>
        <dbReference type="ARBA" id="ARBA00023134"/>
    </source>
</evidence>
<keyword evidence="3 8" id="KW-0378">Hydrolase</keyword>
<name>A0A8H7QM62_9FUNG</name>
<gene>
    <name evidence="8" type="primary">SEY1</name>
    <name evidence="11" type="ORF">INT47_003922</name>
</gene>
<dbReference type="SUPFAM" id="SSF52540">
    <property type="entry name" value="P-loop containing nucleoside triphosphate hydrolases"/>
    <property type="match status" value="1"/>
</dbReference>
<feature type="topological domain" description="Lumenal" evidence="8">
    <location>
        <begin position="745"/>
        <end position="747"/>
    </location>
</feature>
<evidence type="ECO:0000256" key="5">
    <source>
        <dbReference type="ARBA" id="ARBA00022989"/>
    </source>
</evidence>
<evidence type="ECO:0000256" key="9">
    <source>
        <dbReference type="SAM" id="Phobius"/>
    </source>
</evidence>
<comment type="subcellular location">
    <subcellularLocation>
        <location evidence="8">Endoplasmic reticulum membrane</location>
        <topology evidence="8">Multi-pass membrane protein</topology>
    </subcellularLocation>
    <text evidence="8">Enriched in the cortical ER. Concentrated in punctae along the ER tubules.</text>
</comment>
<dbReference type="GO" id="GO:0005525">
    <property type="term" value="F:GTP binding"/>
    <property type="evidence" value="ECO:0007669"/>
    <property type="project" value="UniProtKB-UniRule"/>
</dbReference>
<feature type="binding site" evidence="8">
    <location>
        <begin position="115"/>
        <end position="122"/>
    </location>
    <ligand>
        <name>GTP</name>
        <dbReference type="ChEBI" id="CHEBI:37565"/>
    </ligand>
</feature>
<keyword evidence="5 8" id="KW-1133">Transmembrane helix</keyword>
<dbReference type="CDD" id="cd01851">
    <property type="entry name" value="GBP"/>
    <property type="match status" value="1"/>
</dbReference>
<dbReference type="Pfam" id="PF05879">
    <property type="entry name" value="RHD3_GTPase"/>
    <property type="match status" value="1"/>
</dbReference>
<comment type="caution">
    <text evidence="11">The sequence shown here is derived from an EMBL/GenBank/DDBJ whole genome shotgun (WGS) entry which is preliminary data.</text>
</comment>
<dbReference type="InterPro" id="IPR046758">
    <property type="entry name" value="Sey1/RHD3-like_3HB"/>
</dbReference>
<keyword evidence="1 8" id="KW-0812">Transmembrane</keyword>
<evidence type="ECO:0000259" key="10">
    <source>
        <dbReference type="PROSITE" id="PS51715"/>
    </source>
</evidence>
<dbReference type="GO" id="GO:0003924">
    <property type="term" value="F:GTPase activity"/>
    <property type="evidence" value="ECO:0007669"/>
    <property type="project" value="UniProtKB-UniRule"/>
</dbReference>
<sequence>MIHETDETESPDDDGRQQQAVVLHIGLNKMNKKEARYLLKLFEQRTAADQDANSLTPPISKGSISTTSWEKDTEPIPRLQIVDEHQKFTQDLPAYLEKWGLGDAGFKYNVVAVFGSQSTGKSTLLNGLFGTSFDVMDENQRSQTTKGIWMSRGRGMHVLVMDVEGTDGRERGEDQDFERKSALFSMATSEVIILNLWEHQVGLYQGANMGLLKTVFEVNLTLFQTQKSKEKTLLLIVIRDHVGSTPLANLARTLQADLEKIWAGLSKPEGLEDCKIHDYFDFMYTGLPHKVLLPEKFNEEVANLRCRFNDPANADFVFKPEYHKRIPADGYHIYASNIWDKVLTNKDLDLPTQQELLAQYRCDEISNIAFEIFAKKLLPYKSPILEKASIIEDLGDNMLAVRKEALDSFDKNASRYHQGVYEKKRSEMLTKLNIQLNVLFVGQLKNLHKKAVLSFDENLALELKKPNYNFAVSVENCLENARDLFLKGAKALILPDTDWSYTNELNTLEEEFALASTKARTDEFRKMTKSLAKQVENELTEPVTLALNDPKSDAWHKIIQAYTNTVANGQTTLNNIAKSFNSSPKELEQSISSLKLQAWIVLRKKIDEELADTMMLMKMRSRFEEKFRYDEHGLPRVWKPEDDIDSHFKRAKEDTLTLIPLFSKIDLKQDEGFEIESTEDFDFKQSLVVLSEAKQIDISNRFKRESDAFYLEAKRSVVSTTAKIPTWAIAAMVFLGWNEFMTILRNPLYMVLFVLCVSFAYVIFALNLWGPLERIITTVAGEATKMAKERYINTAEIVREQTHTKEKKDQ</sequence>
<keyword evidence="6 8" id="KW-0342">GTP-binding</keyword>
<keyword evidence="7 8" id="KW-0472">Membrane</keyword>
<dbReference type="FunFam" id="3.40.50.300:FF:000727">
    <property type="entry name" value="Protein SEY1 homolog"/>
    <property type="match status" value="1"/>
</dbReference>
<dbReference type="InterPro" id="IPR008803">
    <property type="entry name" value="RHD3/Sey1"/>
</dbReference>
<keyword evidence="12" id="KW-1185">Reference proteome</keyword>
<feature type="topological domain" description="Cytoplasmic" evidence="8">
    <location>
        <begin position="769"/>
        <end position="810"/>
    </location>
</feature>
<evidence type="ECO:0000256" key="1">
    <source>
        <dbReference type="ARBA" id="ARBA00022692"/>
    </source>
</evidence>
<reference evidence="11" key="1">
    <citation type="submission" date="2020-12" db="EMBL/GenBank/DDBJ databases">
        <title>Metabolic potential, ecology and presence of endohyphal bacteria is reflected in genomic diversity of Mucoromycotina.</title>
        <authorList>
            <person name="Muszewska A."/>
            <person name="Okrasinska A."/>
            <person name="Steczkiewicz K."/>
            <person name="Drgas O."/>
            <person name="Orlowska M."/>
            <person name="Perlinska-Lenart U."/>
            <person name="Aleksandrzak-Piekarczyk T."/>
            <person name="Szatraj K."/>
            <person name="Zielenkiewicz U."/>
            <person name="Pilsyk S."/>
            <person name="Malc E."/>
            <person name="Mieczkowski P."/>
            <person name="Kruszewska J.S."/>
            <person name="Biernat P."/>
            <person name="Pawlowska J."/>
        </authorList>
    </citation>
    <scope>NUCLEOTIDE SEQUENCE</scope>
    <source>
        <strain evidence="11">WA0000017839</strain>
    </source>
</reference>
<protein>
    <recommendedName>
        <fullName evidence="10">GB1/RHD3-type G domain-containing protein</fullName>
    </recommendedName>
</protein>
<feature type="transmembrane region" description="Helical" evidence="9">
    <location>
        <begin position="748"/>
        <end position="769"/>
    </location>
</feature>
<dbReference type="AlphaFoldDB" id="A0A8H7QM62"/>
<feature type="domain" description="GB1/RHD3-type G" evidence="10">
    <location>
        <begin position="105"/>
        <end position="322"/>
    </location>
</feature>
<dbReference type="GO" id="GO:0005789">
    <property type="term" value="C:endoplasmic reticulum membrane"/>
    <property type="evidence" value="ECO:0007669"/>
    <property type="project" value="UniProtKB-SubCell"/>
</dbReference>
<dbReference type="InterPro" id="IPR027417">
    <property type="entry name" value="P-loop_NTPase"/>
</dbReference>
<feature type="topological domain" description="Cytoplasmic" evidence="8">
    <location>
        <begin position="1"/>
        <end position="723"/>
    </location>
</feature>
<dbReference type="Gene3D" id="3.40.50.300">
    <property type="entry name" value="P-loop containing nucleotide triphosphate hydrolases"/>
    <property type="match status" value="1"/>
</dbReference>
<evidence type="ECO:0000313" key="11">
    <source>
        <dbReference type="EMBL" id="KAG2195056.1"/>
    </source>
</evidence>
<dbReference type="EMBL" id="JAEPRD010000180">
    <property type="protein sequence ID" value="KAG2195056.1"/>
    <property type="molecule type" value="Genomic_DNA"/>
</dbReference>
<keyword evidence="4 8" id="KW-0256">Endoplasmic reticulum</keyword>
<comment type="similarity">
    <text evidence="8">Belongs to the TRAFAC class dynamin-like GTPase superfamily. GB1/RHD3 GTPase family. RHD3 subfamily.</text>
</comment>
<evidence type="ECO:0000256" key="7">
    <source>
        <dbReference type="ARBA" id="ARBA00023136"/>
    </source>
</evidence>
<accession>A0A8H7QM62</accession>
<evidence type="ECO:0000256" key="4">
    <source>
        <dbReference type="ARBA" id="ARBA00022824"/>
    </source>
</evidence>
<evidence type="ECO:0000256" key="3">
    <source>
        <dbReference type="ARBA" id="ARBA00022801"/>
    </source>
</evidence>
<dbReference type="OrthoDB" id="1597724at2759"/>
<keyword evidence="2 8" id="KW-0547">Nucleotide-binding</keyword>
<dbReference type="PROSITE" id="PS51715">
    <property type="entry name" value="G_GB1_RHD3"/>
    <property type="match status" value="1"/>
</dbReference>
<dbReference type="InterPro" id="IPR030386">
    <property type="entry name" value="G_GB1_RHD3_dom"/>
</dbReference>
<evidence type="ECO:0000313" key="12">
    <source>
        <dbReference type="Proteomes" id="UP000603453"/>
    </source>
</evidence>
<evidence type="ECO:0000256" key="8">
    <source>
        <dbReference type="HAMAP-Rule" id="MF_03109"/>
    </source>
</evidence>
<dbReference type="HAMAP" id="MF_03109">
    <property type="entry name" value="Sey1"/>
    <property type="match status" value="1"/>
</dbReference>
<evidence type="ECO:0000256" key="2">
    <source>
        <dbReference type="ARBA" id="ARBA00022741"/>
    </source>
</evidence>
<dbReference type="PANTHER" id="PTHR45923:SF2">
    <property type="entry name" value="PROTEIN SEY1"/>
    <property type="match status" value="1"/>
</dbReference>
<organism evidence="11 12">
    <name type="scientific">Mucor saturninus</name>
    <dbReference type="NCBI Taxonomy" id="64648"/>
    <lineage>
        <taxon>Eukaryota</taxon>
        <taxon>Fungi</taxon>
        <taxon>Fungi incertae sedis</taxon>
        <taxon>Mucoromycota</taxon>
        <taxon>Mucoromycotina</taxon>
        <taxon>Mucoromycetes</taxon>
        <taxon>Mucorales</taxon>
        <taxon>Mucorineae</taxon>
        <taxon>Mucoraceae</taxon>
        <taxon>Mucor</taxon>
    </lineage>
</organism>